<dbReference type="KEGG" id="anh:A6F65_02163"/>
<protein>
    <submittedName>
        <fullName evidence="1">Uncharacterized protein</fullName>
    </submittedName>
</protein>
<gene>
    <name evidence="1" type="ORF">A6F65_02163</name>
</gene>
<sequence>MRVHFATFDAADGLEYNLANCRMAARALNANVAALAEKLAYERQSDLGYWCEAGAFDQRGDVPATFDTEWPTEAE</sequence>
<evidence type="ECO:0000313" key="2">
    <source>
        <dbReference type="Proteomes" id="UP000092698"/>
    </source>
</evidence>
<reference evidence="1 2" key="1">
    <citation type="submission" date="2016-07" db="EMBL/GenBank/DDBJ databases">
        <title>Complete genome sequence of Altererythrobacter namhicola JCM 16345T, containing esterase-encoding genes.</title>
        <authorList>
            <person name="Cheng H."/>
            <person name="Wu Y.-H."/>
            <person name="Jian S.-L."/>
            <person name="Huo Y.-Y."/>
            <person name="Wang C.-S."/>
            <person name="Xu X.-W."/>
        </authorList>
    </citation>
    <scope>NUCLEOTIDE SEQUENCE [LARGE SCALE GENOMIC DNA]</scope>
    <source>
        <strain evidence="1 2">JCM 16345</strain>
    </source>
</reference>
<evidence type="ECO:0000313" key="1">
    <source>
        <dbReference type="EMBL" id="ANU08449.1"/>
    </source>
</evidence>
<keyword evidence="2" id="KW-1185">Reference proteome</keyword>
<dbReference type="Proteomes" id="UP000092698">
    <property type="component" value="Chromosome"/>
</dbReference>
<accession>A0A1C7DAC2</accession>
<name>A0A1C7DAC2_9SPHN</name>
<dbReference type="AlphaFoldDB" id="A0A1C7DAC2"/>
<proteinExistence type="predicted"/>
<dbReference type="EMBL" id="CP016545">
    <property type="protein sequence ID" value="ANU08449.1"/>
    <property type="molecule type" value="Genomic_DNA"/>
</dbReference>
<organism evidence="1 2">
    <name type="scientific">Paraurantiacibacter namhicola</name>
    <dbReference type="NCBI Taxonomy" id="645517"/>
    <lineage>
        <taxon>Bacteria</taxon>
        <taxon>Pseudomonadati</taxon>
        <taxon>Pseudomonadota</taxon>
        <taxon>Alphaproteobacteria</taxon>
        <taxon>Sphingomonadales</taxon>
        <taxon>Erythrobacteraceae</taxon>
        <taxon>Paraurantiacibacter</taxon>
    </lineage>
</organism>